<gene>
    <name evidence="3" type="ORF">Fot_31144</name>
</gene>
<evidence type="ECO:0000313" key="4">
    <source>
        <dbReference type="Proteomes" id="UP001604277"/>
    </source>
</evidence>
<keyword evidence="4" id="KW-1185">Reference proteome</keyword>
<reference evidence="4" key="1">
    <citation type="submission" date="2024-07" db="EMBL/GenBank/DDBJ databases">
        <title>Two chromosome-level genome assemblies of Korean endemic species Abeliophyllum distichum and Forsythia ovata (Oleaceae).</title>
        <authorList>
            <person name="Jang H."/>
        </authorList>
    </citation>
    <scope>NUCLEOTIDE SEQUENCE [LARGE SCALE GENOMIC DNA]</scope>
</reference>
<dbReference type="InterPro" id="IPR022636">
    <property type="entry name" value="S-AdoMet_synthetase_sfam"/>
</dbReference>
<dbReference type="SUPFAM" id="SSF55973">
    <property type="entry name" value="S-adenosylmethionine synthetase"/>
    <property type="match status" value="1"/>
</dbReference>
<name>A0ABD1T498_9LAMI</name>
<dbReference type="Gene3D" id="3.30.300.10">
    <property type="match status" value="1"/>
</dbReference>
<dbReference type="Proteomes" id="UP001604277">
    <property type="component" value="Unassembled WGS sequence"/>
</dbReference>
<feature type="domain" description="S-adenosylmethionine synthetase N-terminal" evidence="2">
    <location>
        <begin position="46"/>
        <end position="107"/>
    </location>
</feature>
<evidence type="ECO:0000256" key="1">
    <source>
        <dbReference type="ARBA" id="ARBA00022723"/>
    </source>
</evidence>
<dbReference type="GO" id="GO:0046872">
    <property type="term" value="F:metal ion binding"/>
    <property type="evidence" value="ECO:0007669"/>
    <property type="project" value="UniProtKB-KW"/>
</dbReference>
<protein>
    <recommendedName>
        <fullName evidence="2">S-adenosylmethionine synthetase N-terminal domain-containing protein</fullName>
    </recommendedName>
</protein>
<sequence length="120" mass="13678">MERARQRKSKGCDCGVKLVTWWQFYILDDESGCSTMRAWNKIPKVKSIVRHVQNPDMVTVIGEITTKANVDYEKIARDTCREIGYLSPEVGLDADNCKVLINIEQQSLEIAEIVHGHLTK</sequence>
<organism evidence="3 4">
    <name type="scientific">Forsythia ovata</name>
    <dbReference type="NCBI Taxonomy" id="205694"/>
    <lineage>
        <taxon>Eukaryota</taxon>
        <taxon>Viridiplantae</taxon>
        <taxon>Streptophyta</taxon>
        <taxon>Embryophyta</taxon>
        <taxon>Tracheophyta</taxon>
        <taxon>Spermatophyta</taxon>
        <taxon>Magnoliopsida</taxon>
        <taxon>eudicotyledons</taxon>
        <taxon>Gunneridae</taxon>
        <taxon>Pentapetalae</taxon>
        <taxon>asterids</taxon>
        <taxon>lamiids</taxon>
        <taxon>Lamiales</taxon>
        <taxon>Oleaceae</taxon>
        <taxon>Forsythieae</taxon>
        <taxon>Forsythia</taxon>
    </lineage>
</organism>
<keyword evidence="1" id="KW-0479">Metal-binding</keyword>
<accession>A0ABD1T498</accession>
<dbReference type="Pfam" id="PF00438">
    <property type="entry name" value="S-AdoMet_synt_N"/>
    <property type="match status" value="1"/>
</dbReference>
<dbReference type="AlphaFoldDB" id="A0ABD1T498"/>
<dbReference type="InterPro" id="IPR022628">
    <property type="entry name" value="S-AdoMet_synt_N"/>
</dbReference>
<evidence type="ECO:0000313" key="3">
    <source>
        <dbReference type="EMBL" id="KAL2507497.1"/>
    </source>
</evidence>
<dbReference type="EMBL" id="JBFOLJ010000009">
    <property type="protein sequence ID" value="KAL2507497.1"/>
    <property type="molecule type" value="Genomic_DNA"/>
</dbReference>
<evidence type="ECO:0000259" key="2">
    <source>
        <dbReference type="Pfam" id="PF00438"/>
    </source>
</evidence>
<proteinExistence type="predicted"/>
<comment type="caution">
    <text evidence="3">The sequence shown here is derived from an EMBL/GenBank/DDBJ whole genome shotgun (WGS) entry which is preliminary data.</text>
</comment>
<dbReference type="InterPro" id="IPR002133">
    <property type="entry name" value="S-AdoMet_synthetase"/>
</dbReference>
<dbReference type="PANTHER" id="PTHR11964">
    <property type="entry name" value="S-ADENOSYLMETHIONINE SYNTHETASE"/>
    <property type="match status" value="1"/>
</dbReference>